<evidence type="ECO:0000313" key="3">
    <source>
        <dbReference type="Proteomes" id="UP000663828"/>
    </source>
</evidence>
<dbReference type="EMBL" id="CAJNOJ010000068">
    <property type="protein sequence ID" value="CAF1021602.1"/>
    <property type="molecule type" value="Genomic_DNA"/>
</dbReference>
<protein>
    <submittedName>
        <fullName evidence="1">Uncharacterized protein</fullName>
    </submittedName>
</protein>
<name>A0A814IE49_ADIRI</name>
<gene>
    <name evidence="1" type="ORF">EDS130_LOCUS15925</name>
    <name evidence="2" type="ORF">XAT740_LOCUS21747</name>
</gene>
<evidence type="ECO:0000313" key="2">
    <source>
        <dbReference type="EMBL" id="CAF1165880.1"/>
    </source>
</evidence>
<evidence type="ECO:0000313" key="1">
    <source>
        <dbReference type="EMBL" id="CAF1021602.1"/>
    </source>
</evidence>
<reference evidence="1" key="1">
    <citation type="submission" date="2021-02" db="EMBL/GenBank/DDBJ databases">
        <authorList>
            <person name="Nowell W R."/>
        </authorList>
    </citation>
    <scope>NUCLEOTIDE SEQUENCE</scope>
</reference>
<sequence length="445" mass="50658">MFLASKPLIIFVAASVDQFNSYETLKNAVSKTLHPEWNSLVDVSRTNLQAVIQFPSGSQWFSYKGDANEVCVCSDKNYCAYYLEETKGRRTFIVLLSHLFNDFVSEIIEKHADVFCKPYEDQSISIYILDMDGANSDINLGDIQRHVHFFDHEKSLLSEISLKIADYFVKLGKNISTHENLSQQLMYFVWAKTLTSRATHIVPGITAKDRVTDINKLIAATKELLRETMSDNDRTSCGSGVYSKKDDLSEYLQLKEARDVAMSVKHDRHEDTVLENAMQQENTSVTQVYLLETSFSKKTFENISKLSKQLFGQNLTIVSKEESYDRLQKFHQPSSIICSFSTDDDKILLNSLSSMNPPPSIYLFGALPVDKESFFKEYFRISYISENLQELVVQAAIDMAMNNRIVGGRHAKKQDTINAGRCFDQCIEILKQLDHLAAISANERD</sequence>
<evidence type="ECO:0000313" key="4">
    <source>
        <dbReference type="Proteomes" id="UP000663852"/>
    </source>
</evidence>
<organism evidence="1 4">
    <name type="scientific">Adineta ricciae</name>
    <name type="common">Rotifer</name>
    <dbReference type="NCBI Taxonomy" id="249248"/>
    <lineage>
        <taxon>Eukaryota</taxon>
        <taxon>Metazoa</taxon>
        <taxon>Spiralia</taxon>
        <taxon>Gnathifera</taxon>
        <taxon>Rotifera</taxon>
        <taxon>Eurotatoria</taxon>
        <taxon>Bdelloidea</taxon>
        <taxon>Adinetida</taxon>
        <taxon>Adinetidae</taxon>
        <taxon>Adineta</taxon>
    </lineage>
</organism>
<comment type="caution">
    <text evidence="1">The sequence shown here is derived from an EMBL/GenBank/DDBJ whole genome shotgun (WGS) entry which is preliminary data.</text>
</comment>
<proteinExistence type="predicted"/>
<dbReference type="Proteomes" id="UP000663852">
    <property type="component" value="Unassembled WGS sequence"/>
</dbReference>
<dbReference type="EMBL" id="CAJNOR010001570">
    <property type="protein sequence ID" value="CAF1165880.1"/>
    <property type="molecule type" value="Genomic_DNA"/>
</dbReference>
<dbReference type="AlphaFoldDB" id="A0A814IE49"/>
<keyword evidence="3" id="KW-1185">Reference proteome</keyword>
<dbReference type="Proteomes" id="UP000663828">
    <property type="component" value="Unassembled WGS sequence"/>
</dbReference>
<accession>A0A814IE49</accession>